<keyword evidence="4 8" id="KW-0479">Metal-binding</keyword>
<evidence type="ECO:0000256" key="1">
    <source>
        <dbReference type="ARBA" id="ARBA00001971"/>
    </source>
</evidence>
<keyword evidence="3 8" id="KW-0349">Heme</keyword>
<keyword evidence="10" id="KW-0472">Membrane</keyword>
<keyword evidence="10" id="KW-0812">Transmembrane</keyword>
<evidence type="ECO:0000256" key="7">
    <source>
        <dbReference type="ARBA" id="ARBA00023033"/>
    </source>
</evidence>
<dbReference type="Pfam" id="PF00067">
    <property type="entry name" value="p450"/>
    <property type="match status" value="1"/>
</dbReference>
<dbReference type="Proteomes" id="UP000749293">
    <property type="component" value="Unassembled WGS sequence"/>
</dbReference>
<dbReference type="RefSeq" id="XP_035319409.1">
    <property type="nucleotide sequence ID" value="XM_035464739.1"/>
</dbReference>
<evidence type="ECO:0000256" key="2">
    <source>
        <dbReference type="ARBA" id="ARBA00010617"/>
    </source>
</evidence>
<dbReference type="InterPro" id="IPR017972">
    <property type="entry name" value="Cyt_P450_CS"/>
</dbReference>
<gene>
    <name evidence="11" type="ORF">GMORB2_2761</name>
</gene>
<keyword evidence="7 9" id="KW-0503">Monooxygenase</keyword>
<feature type="transmembrane region" description="Helical" evidence="10">
    <location>
        <begin position="14"/>
        <end position="37"/>
    </location>
</feature>
<keyword evidence="5 9" id="KW-0560">Oxidoreductase</keyword>
<dbReference type="Gene3D" id="1.10.630.10">
    <property type="entry name" value="Cytochrome P450"/>
    <property type="match status" value="1"/>
</dbReference>
<dbReference type="InterPro" id="IPR001128">
    <property type="entry name" value="Cyt_P450"/>
</dbReference>
<dbReference type="GO" id="GO:0016705">
    <property type="term" value="F:oxidoreductase activity, acting on paired donors, with incorporation or reduction of molecular oxygen"/>
    <property type="evidence" value="ECO:0007669"/>
    <property type="project" value="InterPro"/>
</dbReference>
<evidence type="ECO:0000256" key="4">
    <source>
        <dbReference type="ARBA" id="ARBA00022723"/>
    </source>
</evidence>
<keyword evidence="6 8" id="KW-0408">Iron</keyword>
<dbReference type="CDD" id="cd11041">
    <property type="entry name" value="CYP503A1-like"/>
    <property type="match status" value="1"/>
</dbReference>
<proteinExistence type="inferred from homology"/>
<protein>
    <submittedName>
        <fullName evidence="11">Cytochrome P450</fullName>
    </submittedName>
</protein>
<evidence type="ECO:0000256" key="3">
    <source>
        <dbReference type="ARBA" id="ARBA00022617"/>
    </source>
</evidence>
<dbReference type="EMBL" id="JAANYQ010000015">
    <property type="protein sequence ID" value="KAF4120757.1"/>
    <property type="molecule type" value="Genomic_DNA"/>
</dbReference>
<dbReference type="PANTHER" id="PTHR46206">
    <property type="entry name" value="CYTOCHROME P450"/>
    <property type="match status" value="1"/>
</dbReference>
<dbReference type="GO" id="GO:0005506">
    <property type="term" value="F:iron ion binding"/>
    <property type="evidence" value="ECO:0007669"/>
    <property type="project" value="InterPro"/>
</dbReference>
<dbReference type="GeneID" id="55968991"/>
<keyword evidence="10" id="KW-1133">Transmembrane helix</keyword>
<dbReference type="SUPFAM" id="SSF48264">
    <property type="entry name" value="Cytochrome P450"/>
    <property type="match status" value="1"/>
</dbReference>
<keyword evidence="12" id="KW-1185">Reference proteome</keyword>
<evidence type="ECO:0000256" key="5">
    <source>
        <dbReference type="ARBA" id="ARBA00023002"/>
    </source>
</evidence>
<dbReference type="AlphaFoldDB" id="A0A9P4YRZ9"/>
<comment type="similarity">
    <text evidence="2 9">Belongs to the cytochrome P450 family.</text>
</comment>
<sequence length="500" mass="55804">MTAAQFHEIVADRWHLVAVVGAVLLITTYFPSLMALIRLYSIPLAGKDLGSHEKRRTAYLTGARKIYGEGYRKFKDGIFRITTSRKSPVIVVSPKFLAELKKLPDDIVSMTAAVDETMEVKYTRIDTYVPIIPHTIKAQLTPSLVRLNNVLHQEVQEAMSLELPATDEWKEVDLHKALLRIIGMVSGRVFIGPELCRSEEYLDAAINYTMDVMAAQRAVQSMRPWLRPLMAPRLPQVKKLDQRIAEAEAFMRPVVEARRKMAADPSVENPDDMLQWLMDNQSKFLDSRSQNLAKAQLGLGFAAIHTTTLTATNAFYDLAALPDIVPELREEAQAALDANGGVFTSTALQSMGKMDSLLKETLRVSPASMASFQRKVMKPFTLSNGQTIPAGVTIEVPAVAVNSDCDVFPDADRFDPLRFYNLRQQAREKKSVEAAAQNQFVSVSQDSLTFGYGRHACPGRFFAANEIKMIVACALMKYDFKNVDGCSTRYPNIEFAHMVS</sequence>
<evidence type="ECO:0000256" key="10">
    <source>
        <dbReference type="SAM" id="Phobius"/>
    </source>
</evidence>
<name>A0A9P4YRZ9_9HYPO</name>
<accession>A0A9P4YRZ9</accession>
<dbReference type="GO" id="GO:0020037">
    <property type="term" value="F:heme binding"/>
    <property type="evidence" value="ECO:0007669"/>
    <property type="project" value="InterPro"/>
</dbReference>
<dbReference type="PRINTS" id="PR00465">
    <property type="entry name" value="EP450IV"/>
</dbReference>
<dbReference type="InterPro" id="IPR036396">
    <property type="entry name" value="Cyt_P450_sf"/>
</dbReference>
<evidence type="ECO:0000256" key="8">
    <source>
        <dbReference type="PIRSR" id="PIRSR602403-1"/>
    </source>
</evidence>
<dbReference type="InterPro" id="IPR002403">
    <property type="entry name" value="Cyt_P450_E_grp-IV"/>
</dbReference>
<evidence type="ECO:0000313" key="12">
    <source>
        <dbReference type="Proteomes" id="UP000749293"/>
    </source>
</evidence>
<evidence type="ECO:0000256" key="9">
    <source>
        <dbReference type="RuleBase" id="RU000461"/>
    </source>
</evidence>
<dbReference type="OrthoDB" id="1844152at2759"/>
<comment type="caution">
    <text evidence="11">The sequence shown here is derived from an EMBL/GenBank/DDBJ whole genome shotgun (WGS) entry which is preliminary data.</text>
</comment>
<dbReference type="PANTHER" id="PTHR46206:SF7">
    <property type="entry name" value="P450, PUTATIVE (EUROFUNG)-RELATED"/>
    <property type="match status" value="1"/>
</dbReference>
<comment type="cofactor">
    <cofactor evidence="1 8">
        <name>heme</name>
        <dbReference type="ChEBI" id="CHEBI:30413"/>
    </cofactor>
</comment>
<organism evidence="11 12">
    <name type="scientific">Geosmithia morbida</name>
    <dbReference type="NCBI Taxonomy" id="1094350"/>
    <lineage>
        <taxon>Eukaryota</taxon>
        <taxon>Fungi</taxon>
        <taxon>Dikarya</taxon>
        <taxon>Ascomycota</taxon>
        <taxon>Pezizomycotina</taxon>
        <taxon>Sordariomycetes</taxon>
        <taxon>Hypocreomycetidae</taxon>
        <taxon>Hypocreales</taxon>
        <taxon>Bionectriaceae</taxon>
        <taxon>Geosmithia</taxon>
    </lineage>
</organism>
<evidence type="ECO:0000313" key="11">
    <source>
        <dbReference type="EMBL" id="KAF4120757.1"/>
    </source>
</evidence>
<evidence type="ECO:0000256" key="6">
    <source>
        <dbReference type="ARBA" id="ARBA00023004"/>
    </source>
</evidence>
<dbReference type="PROSITE" id="PS00086">
    <property type="entry name" value="CYTOCHROME_P450"/>
    <property type="match status" value="1"/>
</dbReference>
<feature type="binding site" description="axial binding residue" evidence="8">
    <location>
        <position position="457"/>
    </location>
    <ligand>
        <name>heme</name>
        <dbReference type="ChEBI" id="CHEBI:30413"/>
    </ligand>
    <ligandPart>
        <name>Fe</name>
        <dbReference type="ChEBI" id="CHEBI:18248"/>
    </ligandPart>
</feature>
<dbReference type="GO" id="GO:0004497">
    <property type="term" value="F:monooxygenase activity"/>
    <property type="evidence" value="ECO:0007669"/>
    <property type="project" value="UniProtKB-KW"/>
</dbReference>
<reference evidence="11" key="1">
    <citation type="submission" date="2020-03" db="EMBL/GenBank/DDBJ databases">
        <title>Site-based positive gene gene selection in Geosmithia morbida across the United States reveals a broad range of putative effectors and factors for local host and environmental adapation.</title>
        <authorList>
            <person name="Onufrak A."/>
            <person name="Murdoch R.W."/>
            <person name="Gazis R."/>
            <person name="Huff M."/>
            <person name="Staton M."/>
            <person name="Klingeman W."/>
            <person name="Hadziabdic D."/>
        </authorList>
    </citation>
    <scope>NUCLEOTIDE SEQUENCE</scope>
    <source>
        <strain evidence="11">1262</strain>
    </source>
</reference>